<dbReference type="Proteomes" id="UP000696184">
    <property type="component" value="Unassembled WGS sequence"/>
</dbReference>
<reference evidence="1 2" key="1">
    <citation type="submission" date="2020-08" db="EMBL/GenBank/DDBJ databases">
        <title>Description of Xenorhabdus lircayensis sp. nov., the symbiotic bacterium associated with the entomopathogenic nematode Steirnernema unicornum.</title>
        <authorList>
            <person name="Castaneda-Alvarez C."/>
            <person name="Prodan S."/>
            <person name="Zamorano A."/>
            <person name="San-Blas E."/>
            <person name="Aballay E."/>
        </authorList>
    </citation>
    <scope>NUCLEOTIDE SEQUENCE [LARGE SCALE GENOMIC DNA]</scope>
    <source>
        <strain evidence="1 2">VLS</strain>
    </source>
</reference>
<dbReference type="EMBL" id="JACOII010000044">
    <property type="protein sequence ID" value="MBI6549641.1"/>
    <property type="molecule type" value="Genomic_DNA"/>
</dbReference>
<keyword evidence="2" id="KW-1185">Reference proteome</keyword>
<organism evidence="1 2">
    <name type="scientific">Xenorhabdus lircayensis</name>
    <dbReference type="NCBI Taxonomy" id="2763499"/>
    <lineage>
        <taxon>Bacteria</taxon>
        <taxon>Pseudomonadati</taxon>
        <taxon>Pseudomonadota</taxon>
        <taxon>Gammaproteobacteria</taxon>
        <taxon>Enterobacterales</taxon>
        <taxon>Morganellaceae</taxon>
        <taxon>Xenorhabdus</taxon>
    </lineage>
</organism>
<dbReference type="CDD" id="cd22641">
    <property type="entry name" value="C24-like"/>
    <property type="match status" value="1"/>
</dbReference>
<sequence>MIMMFSGSTIPQGWALCDGDNDTPNLIDRFILGGKINDINSKNSATLSGSGSNKQCNKYSDNKVVSVNVKIKFTALTVSQMPKHEHSGGMPYYNSTGFRNGYYLTGEDSYQIDNRLENGYMSNNAFVPRSLISYTLNNPYYPYTSSRGEGKGHSHEADAKANPHNHITDVIPPYYILAFIMKL</sequence>
<protein>
    <submittedName>
        <fullName evidence="1">Tail fiber protein</fullName>
    </submittedName>
</protein>
<accession>A0ABS0U6Y6</accession>
<comment type="caution">
    <text evidence="1">The sequence shown here is derived from an EMBL/GenBank/DDBJ whole genome shotgun (WGS) entry which is preliminary data.</text>
</comment>
<name>A0ABS0U6Y6_9GAMM</name>
<proteinExistence type="predicted"/>
<evidence type="ECO:0000313" key="2">
    <source>
        <dbReference type="Proteomes" id="UP000696184"/>
    </source>
</evidence>
<dbReference type="SUPFAM" id="SSF88874">
    <property type="entry name" value="Receptor-binding domain of short tail fibre protein gp12"/>
    <property type="match status" value="1"/>
</dbReference>
<gene>
    <name evidence="1" type="ORF">H8A87_13170</name>
</gene>
<evidence type="ECO:0000313" key="1">
    <source>
        <dbReference type="EMBL" id="MBI6549641.1"/>
    </source>
</evidence>